<dbReference type="SUPFAM" id="SSF55729">
    <property type="entry name" value="Acyl-CoA N-acyltransferases (Nat)"/>
    <property type="match status" value="1"/>
</dbReference>
<reference evidence="1 2" key="1">
    <citation type="journal article" date="2011" name="J. Bacteriol.">
        <title>Draft genome sequence of the anoxygenic filamentous phototrophic bacterium Oscillochloris trichoides subsp. DG-6.</title>
        <authorList>
            <person name="Kuznetsov B.B."/>
            <person name="Ivanovsky R.N."/>
            <person name="Keppen O.I."/>
            <person name="Sukhacheva M.V."/>
            <person name="Bumazhkin B.K."/>
            <person name="Patutina E.O."/>
            <person name="Beletsky A.V."/>
            <person name="Mardanov A.V."/>
            <person name="Baslerov R.V."/>
            <person name="Panteleeva A.N."/>
            <person name="Kolganova T.V."/>
            <person name="Ravin N.V."/>
            <person name="Skryabin K.G."/>
        </authorList>
    </citation>
    <scope>NUCLEOTIDE SEQUENCE [LARGE SCALE GENOMIC DNA]</scope>
    <source>
        <strain evidence="1 2">DG-6</strain>
    </source>
</reference>
<gene>
    <name evidence="1" type="ORF">OSCT_2707</name>
</gene>
<dbReference type="InterPro" id="IPR016181">
    <property type="entry name" value="Acyl_CoA_acyltransferase"/>
</dbReference>
<dbReference type="STRING" id="765420.OSCT_2707"/>
<dbReference type="OrthoDB" id="9797990at2"/>
<evidence type="ECO:0000313" key="1">
    <source>
        <dbReference type="EMBL" id="EFO79581.1"/>
    </source>
</evidence>
<proteinExistence type="predicted"/>
<dbReference type="PANTHER" id="PTHR41700:SF1">
    <property type="entry name" value="N-ACETYLTRANSFERASE DOMAIN-CONTAINING PROTEIN"/>
    <property type="match status" value="1"/>
</dbReference>
<dbReference type="Proteomes" id="UP000054010">
    <property type="component" value="Unassembled WGS sequence"/>
</dbReference>
<evidence type="ECO:0000313" key="2">
    <source>
        <dbReference type="Proteomes" id="UP000054010"/>
    </source>
</evidence>
<name>E1IHA6_9CHLR</name>
<keyword evidence="2" id="KW-1185">Reference proteome</keyword>
<sequence length="267" mass="29789">MSITIRPVTGYAEYTACEALQRVVWPDSVVPLNMLYTAQNNGGVVLGAFDEATPGTPLVGFVFGFMGRDGNNPIKHCSHMAAVLPNYRDTRIGERLKLAQRDAVVAQGIEVMTWTFDPLLSRNARLNIRKLGGITRTYKDNVYGPDPVPDDQLPSDRFVVEWWLNAPRVLTRLSHPEQAPSVAELLEDSILLNPDPMLPSLPIQGKRLVLRIPSQIDALRESDFARAKAWRGQLRMAAKDAFDLGYHIADFASDEGYGYYLLVHEPV</sequence>
<protein>
    <recommendedName>
        <fullName evidence="3">N-acetyltransferase domain-containing protein</fullName>
    </recommendedName>
</protein>
<dbReference type="HOGENOM" id="CLU_061573_1_0_0"/>
<dbReference type="EMBL" id="ADVR01000112">
    <property type="protein sequence ID" value="EFO79581.1"/>
    <property type="molecule type" value="Genomic_DNA"/>
</dbReference>
<organism evidence="1 2">
    <name type="scientific">Oscillochloris trichoides DG-6</name>
    <dbReference type="NCBI Taxonomy" id="765420"/>
    <lineage>
        <taxon>Bacteria</taxon>
        <taxon>Bacillati</taxon>
        <taxon>Chloroflexota</taxon>
        <taxon>Chloroflexia</taxon>
        <taxon>Chloroflexales</taxon>
        <taxon>Chloroflexineae</taxon>
        <taxon>Oscillochloridaceae</taxon>
        <taxon>Oscillochloris</taxon>
    </lineage>
</organism>
<dbReference type="InterPro" id="IPR038764">
    <property type="entry name" value="GNAT_N_AcTrfase_prd"/>
</dbReference>
<dbReference type="PANTHER" id="PTHR41700">
    <property type="entry name" value="GCN5-RELATED N-ACETYLTRANSFERASE"/>
    <property type="match status" value="1"/>
</dbReference>
<evidence type="ECO:0008006" key="3">
    <source>
        <dbReference type="Google" id="ProtNLM"/>
    </source>
</evidence>
<dbReference type="eggNOG" id="COG3375">
    <property type="taxonomic scope" value="Bacteria"/>
</dbReference>
<dbReference type="AlphaFoldDB" id="E1IHA6"/>
<comment type="caution">
    <text evidence="1">The sequence shown here is derived from an EMBL/GenBank/DDBJ whole genome shotgun (WGS) entry which is preliminary data.</text>
</comment>
<accession>E1IHA6</accession>